<dbReference type="GO" id="GO:0048471">
    <property type="term" value="C:perinuclear region of cytoplasm"/>
    <property type="evidence" value="ECO:0007669"/>
    <property type="project" value="TreeGrafter"/>
</dbReference>
<dbReference type="PANTHER" id="PTHR24113">
    <property type="entry name" value="RAN GTPASE-ACTIVATING PROTEIN 1"/>
    <property type="match status" value="1"/>
</dbReference>
<keyword evidence="6" id="KW-1185">Reference proteome</keyword>
<keyword evidence="3" id="KW-0677">Repeat</keyword>
<evidence type="ECO:0000256" key="1">
    <source>
        <dbReference type="ARBA" id="ARBA00022468"/>
    </source>
</evidence>
<gene>
    <name evidence="5" type="ORF">AKO1_007374</name>
</gene>
<dbReference type="InterPro" id="IPR032675">
    <property type="entry name" value="LRR_dom_sf"/>
</dbReference>
<dbReference type="InterPro" id="IPR001611">
    <property type="entry name" value="Leu-rich_rpt"/>
</dbReference>
<dbReference type="PANTHER" id="PTHR24113:SF12">
    <property type="entry name" value="RAN GTPASE-ACTIVATING PROTEIN 1"/>
    <property type="match status" value="1"/>
</dbReference>
<feature type="non-terminal residue" evidence="5">
    <location>
        <position position="317"/>
    </location>
</feature>
<keyword evidence="1" id="KW-0343">GTPase activation</keyword>
<dbReference type="Proteomes" id="UP001431209">
    <property type="component" value="Unassembled WGS sequence"/>
</dbReference>
<evidence type="ECO:0000256" key="4">
    <source>
        <dbReference type="SAM" id="MobiDB-lite"/>
    </source>
</evidence>
<dbReference type="Pfam" id="PF13516">
    <property type="entry name" value="LRR_6"/>
    <property type="match status" value="2"/>
</dbReference>
<dbReference type="GO" id="GO:0031267">
    <property type="term" value="F:small GTPase binding"/>
    <property type="evidence" value="ECO:0007669"/>
    <property type="project" value="TreeGrafter"/>
</dbReference>
<sequence length="317" mass="35860">MIQRSIAASPRNTKLAPLPIDVSMNESYVIDDEFLTPISPKSELYPTHKNLASNIVHEDKIIKKSPRLLPLESSKSNQNHFKSSVQEQSSLTIKNDHHHVIKNDASKNQSKTNSKESLVVAPNIRPAWIDESVDYEAHSESVLIVDDSESRNDAFMFSALDPHSESIVVRDEPYLSATDLEKLYLSTCDRRRCSPNSKILDQIKSDQFCVGRTVDLSDNYLGGGGVECMLELLEFVNCNRLNLRHNGINNKCAARLADVIQRHPNITSLILSNNEITLSGAIHLVKMIKKNQNIRELDLRGCRIDEKYLKKMEELVR</sequence>
<evidence type="ECO:0000256" key="3">
    <source>
        <dbReference type="ARBA" id="ARBA00022737"/>
    </source>
</evidence>
<dbReference type="GO" id="GO:0005634">
    <property type="term" value="C:nucleus"/>
    <property type="evidence" value="ECO:0007669"/>
    <property type="project" value="TreeGrafter"/>
</dbReference>
<dbReference type="SUPFAM" id="SSF52047">
    <property type="entry name" value="RNI-like"/>
    <property type="match status" value="1"/>
</dbReference>
<name>A0AAW2YST5_9EUKA</name>
<comment type="caution">
    <text evidence="5">The sequence shown here is derived from an EMBL/GenBank/DDBJ whole genome shotgun (WGS) entry which is preliminary data.</text>
</comment>
<evidence type="ECO:0000313" key="5">
    <source>
        <dbReference type="EMBL" id="KAL0479871.1"/>
    </source>
</evidence>
<dbReference type="InterPro" id="IPR027038">
    <property type="entry name" value="RanGap"/>
</dbReference>
<dbReference type="GO" id="GO:0005829">
    <property type="term" value="C:cytosol"/>
    <property type="evidence" value="ECO:0007669"/>
    <property type="project" value="TreeGrafter"/>
</dbReference>
<evidence type="ECO:0000313" key="6">
    <source>
        <dbReference type="Proteomes" id="UP001431209"/>
    </source>
</evidence>
<dbReference type="EMBL" id="JAOPGA020000605">
    <property type="protein sequence ID" value="KAL0479871.1"/>
    <property type="molecule type" value="Genomic_DNA"/>
</dbReference>
<accession>A0AAW2YST5</accession>
<evidence type="ECO:0000256" key="2">
    <source>
        <dbReference type="ARBA" id="ARBA00022614"/>
    </source>
</evidence>
<keyword evidence="2" id="KW-0433">Leucine-rich repeat</keyword>
<organism evidence="5 6">
    <name type="scientific">Acrasis kona</name>
    <dbReference type="NCBI Taxonomy" id="1008807"/>
    <lineage>
        <taxon>Eukaryota</taxon>
        <taxon>Discoba</taxon>
        <taxon>Heterolobosea</taxon>
        <taxon>Tetramitia</taxon>
        <taxon>Eutetramitia</taxon>
        <taxon>Acrasidae</taxon>
        <taxon>Acrasis</taxon>
    </lineage>
</organism>
<feature type="region of interest" description="Disordered" evidence="4">
    <location>
        <begin position="72"/>
        <end position="93"/>
    </location>
</feature>
<dbReference type="AlphaFoldDB" id="A0AAW2YST5"/>
<reference evidence="5 6" key="1">
    <citation type="submission" date="2024-03" db="EMBL/GenBank/DDBJ databases">
        <title>The Acrasis kona genome and developmental transcriptomes reveal deep origins of eukaryotic multicellular pathways.</title>
        <authorList>
            <person name="Sheikh S."/>
            <person name="Fu C.-J."/>
            <person name="Brown M.W."/>
            <person name="Baldauf S.L."/>
        </authorList>
    </citation>
    <scope>NUCLEOTIDE SEQUENCE [LARGE SCALE GENOMIC DNA]</scope>
    <source>
        <strain evidence="5 6">ATCC MYA-3509</strain>
    </source>
</reference>
<dbReference type="Gene3D" id="3.80.10.10">
    <property type="entry name" value="Ribonuclease Inhibitor"/>
    <property type="match status" value="1"/>
</dbReference>
<dbReference type="GO" id="GO:0006913">
    <property type="term" value="P:nucleocytoplasmic transport"/>
    <property type="evidence" value="ECO:0007669"/>
    <property type="project" value="TreeGrafter"/>
</dbReference>
<proteinExistence type="predicted"/>
<dbReference type="GO" id="GO:0005096">
    <property type="term" value="F:GTPase activator activity"/>
    <property type="evidence" value="ECO:0007669"/>
    <property type="project" value="UniProtKB-KW"/>
</dbReference>
<protein>
    <submittedName>
        <fullName evidence="5">Uncharacterized protein</fullName>
    </submittedName>
</protein>
<feature type="compositionally biased region" description="Polar residues" evidence="4">
    <location>
        <begin position="73"/>
        <end position="93"/>
    </location>
</feature>